<dbReference type="GO" id="GO:0005829">
    <property type="term" value="C:cytosol"/>
    <property type="evidence" value="ECO:0007669"/>
    <property type="project" value="TreeGrafter"/>
</dbReference>
<dbReference type="GO" id="GO:1902388">
    <property type="term" value="F:ceramide 1-phosphate transfer activity"/>
    <property type="evidence" value="ECO:0007669"/>
    <property type="project" value="TreeGrafter"/>
</dbReference>
<dbReference type="EMBL" id="CAHIKZ030001043">
    <property type="protein sequence ID" value="CAE1250477.1"/>
    <property type="molecule type" value="Genomic_DNA"/>
</dbReference>
<protein>
    <recommendedName>
        <fullName evidence="2">Glycolipid transfer protein domain-containing protein</fullName>
    </recommendedName>
</protein>
<dbReference type="InterPro" id="IPR014830">
    <property type="entry name" value="Glycolipid_transfer_prot_dom"/>
</dbReference>
<dbReference type="PANTHER" id="PTHR10219">
    <property type="entry name" value="GLYCOLIPID TRANSFER PROTEIN-RELATED"/>
    <property type="match status" value="1"/>
</dbReference>
<reference evidence="3" key="1">
    <citation type="submission" date="2021-01" db="EMBL/GenBank/DDBJ databases">
        <authorList>
            <person name="Li R."/>
            <person name="Bekaert M."/>
        </authorList>
    </citation>
    <scope>NUCLEOTIDE SEQUENCE</scope>
    <source>
        <strain evidence="3">Farmed</strain>
    </source>
</reference>
<dbReference type="GO" id="GO:1902387">
    <property type="term" value="F:ceramide 1-phosphate binding"/>
    <property type="evidence" value="ECO:0007669"/>
    <property type="project" value="TreeGrafter"/>
</dbReference>
<proteinExistence type="predicted"/>
<keyword evidence="1" id="KW-0813">Transport</keyword>
<name>A0A812BX44_ACAPH</name>
<accession>A0A812BX44</accession>
<evidence type="ECO:0000313" key="4">
    <source>
        <dbReference type="Proteomes" id="UP000597762"/>
    </source>
</evidence>
<evidence type="ECO:0000259" key="2">
    <source>
        <dbReference type="Pfam" id="PF08718"/>
    </source>
</evidence>
<evidence type="ECO:0000256" key="1">
    <source>
        <dbReference type="ARBA" id="ARBA00022448"/>
    </source>
</evidence>
<evidence type="ECO:0000313" key="3">
    <source>
        <dbReference type="EMBL" id="CAE1250477.1"/>
    </source>
</evidence>
<keyword evidence="4" id="KW-1185">Reference proteome</keyword>
<dbReference type="Pfam" id="PF08718">
    <property type="entry name" value="GLTP"/>
    <property type="match status" value="1"/>
</dbReference>
<dbReference type="Proteomes" id="UP000597762">
    <property type="component" value="Unassembled WGS sequence"/>
</dbReference>
<dbReference type="PANTHER" id="PTHR10219:SF25">
    <property type="entry name" value="PLECKSTRIN HOMOLOGY DOMAIN-CONTAINING FAMILY A MEMBER 8"/>
    <property type="match status" value="1"/>
</dbReference>
<sequence>MTFFGSEEIRFPVVSEEGQVDVVQFLQASRQVVKFIDCLGTTFKIVKSDVNGNIQKLQQKYNTDPEKFQNFEAMLEDEKVNNNTDFAKVGGLWLKRALQFVYVFLSNMVEEYKNGSPRESLQPHIKKAYDETLHKYHNFITQKMFTVVAITAPTWSSLMKILSRGNDVDDEQIIKDLEVYLDVMATNLDVLSNLYIKYELDSNKSV</sequence>
<dbReference type="AlphaFoldDB" id="A0A812BX44"/>
<dbReference type="GO" id="GO:0016020">
    <property type="term" value="C:membrane"/>
    <property type="evidence" value="ECO:0007669"/>
    <property type="project" value="TreeGrafter"/>
</dbReference>
<feature type="domain" description="Glycolipid transfer protein" evidence="2">
    <location>
        <begin position="20"/>
        <end position="163"/>
    </location>
</feature>
<dbReference type="OrthoDB" id="205255at2759"/>
<gene>
    <name evidence="3" type="ORF">SPHA_27131</name>
</gene>
<dbReference type="FunFam" id="1.10.3520.10:FF:000001">
    <property type="entry name" value="Pleckstrin domain-containing family A member 8"/>
    <property type="match status" value="1"/>
</dbReference>
<organism evidence="3 4">
    <name type="scientific">Acanthosepion pharaonis</name>
    <name type="common">Pharaoh cuttlefish</name>
    <name type="synonym">Sepia pharaonis</name>
    <dbReference type="NCBI Taxonomy" id="158019"/>
    <lineage>
        <taxon>Eukaryota</taxon>
        <taxon>Metazoa</taxon>
        <taxon>Spiralia</taxon>
        <taxon>Lophotrochozoa</taxon>
        <taxon>Mollusca</taxon>
        <taxon>Cephalopoda</taxon>
        <taxon>Coleoidea</taxon>
        <taxon>Decapodiformes</taxon>
        <taxon>Sepiida</taxon>
        <taxon>Sepiina</taxon>
        <taxon>Sepiidae</taxon>
        <taxon>Acanthosepion</taxon>
    </lineage>
</organism>
<comment type="caution">
    <text evidence="3">The sequence shown here is derived from an EMBL/GenBank/DDBJ whole genome shotgun (WGS) entry which is preliminary data.</text>
</comment>
<dbReference type="Gene3D" id="1.10.3520.10">
    <property type="entry name" value="Glycolipid transfer protein"/>
    <property type="match status" value="1"/>
</dbReference>
<dbReference type="SUPFAM" id="SSF110004">
    <property type="entry name" value="Glycolipid transfer protein, GLTP"/>
    <property type="match status" value="1"/>
</dbReference>
<dbReference type="InterPro" id="IPR036497">
    <property type="entry name" value="GLTP_sf"/>
</dbReference>